<keyword evidence="8" id="KW-0067">ATP-binding</keyword>
<evidence type="ECO:0000256" key="12">
    <source>
        <dbReference type="SAM" id="Phobius"/>
    </source>
</evidence>
<evidence type="ECO:0000256" key="9">
    <source>
        <dbReference type="ARBA" id="ARBA00022989"/>
    </source>
</evidence>
<evidence type="ECO:0000313" key="15">
    <source>
        <dbReference type="Proteomes" id="UP000683246"/>
    </source>
</evidence>
<dbReference type="InterPro" id="IPR003660">
    <property type="entry name" value="HAMP_dom"/>
</dbReference>
<evidence type="ECO:0000256" key="10">
    <source>
        <dbReference type="ARBA" id="ARBA00023012"/>
    </source>
</evidence>
<organism evidence="14 15">
    <name type="scientific">Vallitalea pronyensis</name>
    <dbReference type="NCBI Taxonomy" id="1348613"/>
    <lineage>
        <taxon>Bacteria</taxon>
        <taxon>Bacillati</taxon>
        <taxon>Bacillota</taxon>
        <taxon>Clostridia</taxon>
        <taxon>Lachnospirales</taxon>
        <taxon>Vallitaleaceae</taxon>
        <taxon>Vallitalea</taxon>
    </lineage>
</organism>
<evidence type="ECO:0000256" key="7">
    <source>
        <dbReference type="ARBA" id="ARBA00022777"/>
    </source>
</evidence>
<dbReference type="SUPFAM" id="SSF55874">
    <property type="entry name" value="ATPase domain of HSP90 chaperone/DNA topoisomerase II/histidine kinase"/>
    <property type="match status" value="1"/>
</dbReference>
<keyword evidence="10" id="KW-0902">Two-component regulatory system</keyword>
<dbReference type="GO" id="GO:0005886">
    <property type="term" value="C:plasma membrane"/>
    <property type="evidence" value="ECO:0007669"/>
    <property type="project" value="UniProtKB-SubCell"/>
</dbReference>
<keyword evidence="3" id="KW-0597">Phosphoprotein</keyword>
<dbReference type="EMBL" id="CP058649">
    <property type="protein sequence ID" value="QUI21990.1"/>
    <property type="molecule type" value="Genomic_DNA"/>
</dbReference>
<dbReference type="Proteomes" id="UP000683246">
    <property type="component" value="Chromosome"/>
</dbReference>
<dbReference type="Gene3D" id="3.30.565.10">
    <property type="entry name" value="Histidine kinase-like ATPase, C-terminal domain"/>
    <property type="match status" value="1"/>
</dbReference>
<keyword evidence="6" id="KW-0547">Nucleotide-binding</keyword>
<keyword evidence="2" id="KW-1003">Cell membrane</keyword>
<dbReference type="SMART" id="SM00304">
    <property type="entry name" value="HAMP"/>
    <property type="match status" value="1"/>
</dbReference>
<dbReference type="PANTHER" id="PTHR34220">
    <property type="entry name" value="SENSOR HISTIDINE KINASE YPDA"/>
    <property type="match status" value="1"/>
</dbReference>
<dbReference type="PANTHER" id="PTHR34220:SF11">
    <property type="entry name" value="SENSOR PROTEIN KINASE HPTS"/>
    <property type="match status" value="1"/>
</dbReference>
<protein>
    <submittedName>
        <fullName evidence="14">Histidine kinase</fullName>
    </submittedName>
</protein>
<sequence>MFKKIKFQTKVFLSNVIMIFIIMIFFTTYFYSFVVQVELDKAQKNLNVYASKVSDQLNDMVYSMDRTALQLASNPSIIQLFNDMPKNPSSNYFAREPHITKRLTSLVTSYNSKKNFLGRICLYNDYNDFFYSGHLAANQDHIDAFFSGDGFLAIQEQFRNGSYSLFIPPREDPFSVKGYNYDDSPLFSIVRQIINFTLFGTPTYGYVEVQQPITRITEMFGFLPASINGYVLDDTGSIIYPGNSEQDEMSDALRDMLEKAYAKSQANTPASSYPSSQYLGAYSNVTEMEGLVVLIQPSNEVIASLVKFRTLILLTAVLIIVFVTATQFLIIRKLTTPLRDLRQSINEVNLNNLSIHIEHDEGYNELNKLNIAFNKMCEKLKESIDERVKAHTSELKSHLYALQSQMDPHFYHNILTVISIIAEEHDVMEITKICNKLSSMLRFSTSYNISHSTIHEEIHHTINYLELMKVRYENLFTFDVTMDEQYKDIVVPKLIIQPLTENCFAHGFKNKRPPWHIGIHMFTAEDKWVIEVVDNGTGFDKDSLASLNTFISEFNIDQTSVLLEDLNIGGLCLSNIYVRLKILYGDDMLFNITSEKEQTKMTIGGKLHV</sequence>
<keyword evidence="11 12" id="KW-0472">Membrane</keyword>
<evidence type="ECO:0000256" key="5">
    <source>
        <dbReference type="ARBA" id="ARBA00022692"/>
    </source>
</evidence>
<evidence type="ECO:0000256" key="11">
    <source>
        <dbReference type="ARBA" id="ARBA00023136"/>
    </source>
</evidence>
<feature type="domain" description="HAMP" evidence="13">
    <location>
        <begin position="332"/>
        <end position="385"/>
    </location>
</feature>
<feature type="transmembrane region" description="Helical" evidence="12">
    <location>
        <begin position="311"/>
        <end position="331"/>
    </location>
</feature>
<dbReference type="GO" id="GO:0005524">
    <property type="term" value="F:ATP binding"/>
    <property type="evidence" value="ECO:0007669"/>
    <property type="project" value="UniProtKB-KW"/>
</dbReference>
<evidence type="ECO:0000256" key="3">
    <source>
        <dbReference type="ARBA" id="ARBA00022553"/>
    </source>
</evidence>
<dbReference type="InterPro" id="IPR010559">
    <property type="entry name" value="Sig_transdc_His_kin_internal"/>
</dbReference>
<dbReference type="KEGG" id="vpy:HZI73_06600"/>
<comment type="subcellular location">
    <subcellularLocation>
        <location evidence="1">Cell membrane</location>
        <topology evidence="1">Multi-pass membrane protein</topology>
    </subcellularLocation>
</comment>
<dbReference type="InterPro" id="IPR050640">
    <property type="entry name" value="Bact_2-comp_sensor_kinase"/>
</dbReference>
<dbReference type="RefSeq" id="WP_212697462.1">
    <property type="nucleotide sequence ID" value="NZ_CP058649.1"/>
</dbReference>
<dbReference type="PROSITE" id="PS50885">
    <property type="entry name" value="HAMP"/>
    <property type="match status" value="1"/>
</dbReference>
<name>A0A8J8MHY8_9FIRM</name>
<evidence type="ECO:0000256" key="1">
    <source>
        <dbReference type="ARBA" id="ARBA00004651"/>
    </source>
</evidence>
<evidence type="ECO:0000256" key="4">
    <source>
        <dbReference type="ARBA" id="ARBA00022679"/>
    </source>
</evidence>
<dbReference type="AlphaFoldDB" id="A0A8J8MHY8"/>
<dbReference type="Pfam" id="PF00672">
    <property type="entry name" value="HAMP"/>
    <property type="match status" value="1"/>
</dbReference>
<dbReference type="CDD" id="cd06225">
    <property type="entry name" value="HAMP"/>
    <property type="match status" value="1"/>
</dbReference>
<keyword evidence="9 12" id="KW-1133">Transmembrane helix</keyword>
<reference evidence="14" key="1">
    <citation type="submission" date="2020-07" db="EMBL/GenBank/DDBJ databases">
        <title>Vallitalea pronyensis genome.</title>
        <authorList>
            <person name="Postec A."/>
        </authorList>
    </citation>
    <scope>NUCLEOTIDE SEQUENCE</scope>
    <source>
        <strain evidence="14">FatNI3</strain>
    </source>
</reference>
<evidence type="ECO:0000256" key="6">
    <source>
        <dbReference type="ARBA" id="ARBA00022741"/>
    </source>
</evidence>
<evidence type="ECO:0000256" key="2">
    <source>
        <dbReference type="ARBA" id="ARBA00022475"/>
    </source>
</evidence>
<evidence type="ECO:0000256" key="8">
    <source>
        <dbReference type="ARBA" id="ARBA00022840"/>
    </source>
</evidence>
<accession>A0A8J8MHY8</accession>
<evidence type="ECO:0000313" key="14">
    <source>
        <dbReference type="EMBL" id="QUI21990.1"/>
    </source>
</evidence>
<gene>
    <name evidence="14" type="ORF">HZI73_06600</name>
</gene>
<keyword evidence="4" id="KW-0808">Transferase</keyword>
<dbReference type="GO" id="GO:0000155">
    <property type="term" value="F:phosphorelay sensor kinase activity"/>
    <property type="evidence" value="ECO:0007669"/>
    <property type="project" value="InterPro"/>
</dbReference>
<dbReference type="Pfam" id="PF06580">
    <property type="entry name" value="His_kinase"/>
    <property type="match status" value="1"/>
</dbReference>
<feature type="transmembrane region" description="Helical" evidence="12">
    <location>
        <begin position="12"/>
        <end position="34"/>
    </location>
</feature>
<dbReference type="SUPFAM" id="SSF158472">
    <property type="entry name" value="HAMP domain-like"/>
    <property type="match status" value="1"/>
</dbReference>
<dbReference type="InterPro" id="IPR036890">
    <property type="entry name" value="HATPase_C_sf"/>
</dbReference>
<dbReference type="Gene3D" id="6.10.340.10">
    <property type="match status" value="1"/>
</dbReference>
<keyword evidence="5 12" id="KW-0812">Transmembrane</keyword>
<evidence type="ECO:0000259" key="13">
    <source>
        <dbReference type="PROSITE" id="PS50885"/>
    </source>
</evidence>
<proteinExistence type="predicted"/>
<keyword evidence="15" id="KW-1185">Reference proteome</keyword>
<keyword evidence="7 14" id="KW-0418">Kinase</keyword>